<evidence type="ECO:0000256" key="9">
    <source>
        <dbReference type="ARBA" id="ARBA00023328"/>
    </source>
</evidence>
<keyword evidence="8 10" id="KW-0131">Cell cycle</keyword>
<protein>
    <recommendedName>
        <fullName evidence="10">Kinetochore protein NDC80</fullName>
    </recommendedName>
</protein>
<comment type="subcellular location">
    <subcellularLocation>
        <location evidence="10">Chromosome</location>
        <location evidence="10">Centromere</location>
        <location evidence="10">Kinetochore</location>
    </subcellularLocation>
    <subcellularLocation>
        <location evidence="10">Nucleus</location>
    </subcellularLocation>
</comment>
<keyword evidence="2 10" id="KW-0158">Chromosome</keyword>
<comment type="function">
    <text evidence="10">Acts as a component of the essential kinetochore-associated NDC80 complex, which is required for chromosome segregation and spindle checkpoint activity.</text>
</comment>
<evidence type="ECO:0000256" key="1">
    <source>
        <dbReference type="ARBA" id="ARBA00007050"/>
    </source>
</evidence>
<evidence type="ECO:0000313" key="14">
    <source>
        <dbReference type="Proteomes" id="UP000187209"/>
    </source>
</evidence>
<comment type="caution">
    <text evidence="13">The sequence shown here is derived from an EMBL/GenBank/DDBJ whole genome shotgun (WGS) entry which is preliminary data.</text>
</comment>
<gene>
    <name evidence="13" type="ORF">SteCoe_31528</name>
</gene>
<dbReference type="AlphaFoldDB" id="A0A1R2B114"/>
<dbReference type="EMBL" id="MPUH01001083">
    <property type="protein sequence ID" value="OMJ70484.1"/>
    <property type="molecule type" value="Genomic_DNA"/>
</dbReference>
<keyword evidence="14" id="KW-1185">Reference proteome</keyword>
<dbReference type="InterPro" id="IPR055260">
    <property type="entry name" value="Ndc80_CH"/>
</dbReference>
<proteinExistence type="inferred from homology"/>
<name>A0A1R2B114_9CILI</name>
<evidence type="ECO:0000256" key="4">
    <source>
        <dbReference type="ARBA" id="ARBA00022776"/>
    </source>
</evidence>
<keyword evidence="6 11" id="KW-0175">Coiled coil</keyword>
<feature type="coiled-coil region" evidence="11">
    <location>
        <begin position="294"/>
        <end position="359"/>
    </location>
</feature>
<organism evidence="13 14">
    <name type="scientific">Stentor coeruleus</name>
    <dbReference type="NCBI Taxonomy" id="5963"/>
    <lineage>
        <taxon>Eukaryota</taxon>
        <taxon>Sar</taxon>
        <taxon>Alveolata</taxon>
        <taxon>Ciliophora</taxon>
        <taxon>Postciliodesmatophora</taxon>
        <taxon>Heterotrichea</taxon>
        <taxon>Heterotrichida</taxon>
        <taxon>Stentoridae</taxon>
        <taxon>Stentor</taxon>
    </lineage>
</organism>
<dbReference type="PANTHER" id="PTHR10643:SF2">
    <property type="entry name" value="KINETOCHORE PROTEIN NDC80 HOMOLOG"/>
    <property type="match status" value="1"/>
</dbReference>
<dbReference type="GO" id="GO:0005634">
    <property type="term" value="C:nucleus"/>
    <property type="evidence" value="ECO:0007669"/>
    <property type="project" value="UniProtKB-SubCell"/>
</dbReference>
<evidence type="ECO:0000256" key="3">
    <source>
        <dbReference type="ARBA" id="ARBA00022618"/>
    </source>
</evidence>
<dbReference type="GO" id="GO:0051315">
    <property type="term" value="P:attachment of mitotic spindle microtubules to kinetochore"/>
    <property type="evidence" value="ECO:0007669"/>
    <property type="project" value="UniProtKB-UniRule"/>
</dbReference>
<dbReference type="Proteomes" id="UP000187209">
    <property type="component" value="Unassembled WGS sequence"/>
</dbReference>
<keyword evidence="7 10" id="KW-0539">Nucleus</keyword>
<dbReference type="GO" id="GO:0051301">
    <property type="term" value="P:cell division"/>
    <property type="evidence" value="ECO:0007669"/>
    <property type="project" value="UniProtKB-UniRule"/>
</dbReference>
<evidence type="ECO:0000256" key="7">
    <source>
        <dbReference type="ARBA" id="ARBA00023242"/>
    </source>
</evidence>
<dbReference type="Gene3D" id="1.10.418.30">
    <property type="entry name" value="Ncd80 complex, Ncd80 subunit"/>
    <property type="match status" value="1"/>
</dbReference>
<comment type="subunit">
    <text evidence="10">Component of the NDC80 complex.</text>
</comment>
<dbReference type="OrthoDB" id="7459479at2759"/>
<reference evidence="13 14" key="1">
    <citation type="submission" date="2016-11" db="EMBL/GenBank/DDBJ databases">
        <title>The macronuclear genome of Stentor coeruleus: a giant cell with tiny introns.</title>
        <authorList>
            <person name="Slabodnick M."/>
            <person name="Ruby J.G."/>
            <person name="Reiff S.B."/>
            <person name="Swart E.C."/>
            <person name="Gosai S."/>
            <person name="Prabakaran S."/>
            <person name="Witkowska E."/>
            <person name="Larue G.E."/>
            <person name="Fisher S."/>
            <person name="Freeman R.M."/>
            <person name="Gunawardena J."/>
            <person name="Chu W."/>
            <person name="Stover N.A."/>
            <person name="Gregory B.D."/>
            <person name="Nowacki M."/>
            <person name="Derisi J."/>
            <person name="Roy S.W."/>
            <person name="Marshall W.F."/>
            <person name="Sood P."/>
        </authorList>
    </citation>
    <scope>NUCLEOTIDE SEQUENCE [LARGE SCALE GENOMIC DNA]</scope>
    <source>
        <strain evidence="13">WM001</strain>
    </source>
</reference>
<sequence>MEKKRGKIDTGLGVKAKDQRPIKDKQFQNKCAKNIIKYLILNNYTHPISLSICLAGDTSLFRDVTDFLLKKLDPFLGFNSEKELQDLLKSLGYPYPLHSQYFSGATNYWPYLLATMDWLVKLLKGFEKSKDFDICDEYFFTAYDAFMTSKPVEPIREKFNKELDVWIDKNKKNCEEVRKQIKSLKEIKRELKKDKISIVNADLIKVEQELKTQLGQFYEIEERCKIFEAKYSDFQNLIEKYLPQGIPTAEAIQVMWEDYLIAESDTPSVIKKTEEIIEKNRKMQQFVDGDEEATADYKRDLIEMQEEIEDIFRENEHLQEEIKNVEETLHSFRLKIELIKFFEKEAEKSEEKIEENNKVE</sequence>
<dbReference type="InterPro" id="IPR038273">
    <property type="entry name" value="Ndc80_sf"/>
</dbReference>
<keyword evidence="5 10" id="KW-0995">Kinetochore</keyword>
<dbReference type="PANTHER" id="PTHR10643">
    <property type="entry name" value="KINETOCHORE PROTEIN NDC80"/>
    <property type="match status" value="1"/>
</dbReference>
<dbReference type="Pfam" id="PF03801">
    <property type="entry name" value="Ndc80_HEC"/>
    <property type="match status" value="1"/>
</dbReference>
<evidence type="ECO:0000313" key="13">
    <source>
        <dbReference type="EMBL" id="OMJ70484.1"/>
    </source>
</evidence>
<feature type="coiled-coil region" evidence="11">
    <location>
        <begin position="167"/>
        <end position="194"/>
    </location>
</feature>
<dbReference type="InterPro" id="IPR005550">
    <property type="entry name" value="Kinetochore_Ndc80"/>
</dbReference>
<evidence type="ECO:0000256" key="10">
    <source>
        <dbReference type="RuleBase" id="RU368072"/>
    </source>
</evidence>
<comment type="similarity">
    <text evidence="1 10">Belongs to the NDC80/HEC1 family.</text>
</comment>
<keyword evidence="4 10" id="KW-0498">Mitosis</keyword>
<evidence type="ECO:0000256" key="5">
    <source>
        <dbReference type="ARBA" id="ARBA00022838"/>
    </source>
</evidence>
<keyword evidence="3 10" id="KW-0132">Cell division</keyword>
<evidence type="ECO:0000256" key="8">
    <source>
        <dbReference type="ARBA" id="ARBA00023306"/>
    </source>
</evidence>
<keyword evidence="9 10" id="KW-0137">Centromere</keyword>
<evidence type="ECO:0000256" key="2">
    <source>
        <dbReference type="ARBA" id="ARBA00022454"/>
    </source>
</evidence>
<accession>A0A1R2B114</accession>
<evidence type="ECO:0000259" key="12">
    <source>
        <dbReference type="Pfam" id="PF03801"/>
    </source>
</evidence>
<feature type="domain" description="Kinetochore protein Ndc80 CH" evidence="12">
    <location>
        <begin position="15"/>
        <end position="127"/>
    </location>
</feature>
<evidence type="ECO:0000256" key="6">
    <source>
        <dbReference type="ARBA" id="ARBA00023054"/>
    </source>
</evidence>
<dbReference type="GO" id="GO:0031262">
    <property type="term" value="C:Ndc80 complex"/>
    <property type="evidence" value="ECO:0007669"/>
    <property type="project" value="UniProtKB-UniRule"/>
</dbReference>
<evidence type="ECO:0000256" key="11">
    <source>
        <dbReference type="SAM" id="Coils"/>
    </source>
</evidence>